<organism evidence="1">
    <name type="scientific">bioreactor metagenome</name>
    <dbReference type="NCBI Taxonomy" id="1076179"/>
    <lineage>
        <taxon>unclassified sequences</taxon>
        <taxon>metagenomes</taxon>
        <taxon>ecological metagenomes</taxon>
    </lineage>
</organism>
<dbReference type="AlphaFoldDB" id="A0A645JNK9"/>
<comment type="caution">
    <text evidence="1">The sequence shown here is derived from an EMBL/GenBank/DDBJ whole genome shotgun (WGS) entry which is preliminary data.</text>
</comment>
<accession>A0A645JNK9</accession>
<protein>
    <recommendedName>
        <fullName evidence="2">TRAM domain-containing protein</fullName>
    </recommendedName>
</protein>
<gene>
    <name evidence="1" type="ORF">SDC9_209660</name>
</gene>
<name>A0A645JNK9_9ZZZZ</name>
<dbReference type="EMBL" id="VSSQ01139204">
    <property type="protein sequence ID" value="MPN61914.1"/>
    <property type="molecule type" value="Genomic_DNA"/>
</dbReference>
<proteinExistence type="predicted"/>
<evidence type="ECO:0000313" key="1">
    <source>
        <dbReference type="EMBL" id="MPN61914.1"/>
    </source>
</evidence>
<evidence type="ECO:0008006" key="2">
    <source>
        <dbReference type="Google" id="ProtNLM"/>
    </source>
</evidence>
<sequence length="54" mass="6180">MQILCEKYENGFCEGFSENYIKVRFPSDTDERNRIVTVTACRCEDGIITGAKID</sequence>
<reference evidence="1" key="1">
    <citation type="submission" date="2019-08" db="EMBL/GenBank/DDBJ databases">
        <authorList>
            <person name="Kucharzyk K."/>
            <person name="Murdoch R.W."/>
            <person name="Higgins S."/>
            <person name="Loffler F."/>
        </authorList>
    </citation>
    <scope>NUCLEOTIDE SEQUENCE</scope>
</reference>